<keyword evidence="1 4" id="KW-0732">Signal</keyword>
<comment type="caution">
    <text evidence="5">The sequence shown here is derived from an EMBL/GenBank/DDBJ whole genome shotgun (WGS) entry which is preliminary data.</text>
</comment>
<name>A0AA37V1T2_9BACT</name>
<dbReference type="InterPro" id="IPR028974">
    <property type="entry name" value="TSP_type-3_rpt"/>
</dbReference>
<proteinExistence type="predicted"/>
<gene>
    <name evidence="5" type="ORF">rosag_32530</name>
</gene>
<evidence type="ECO:0000313" key="6">
    <source>
        <dbReference type="Proteomes" id="UP001161325"/>
    </source>
</evidence>
<keyword evidence="2" id="KW-0106">Calcium</keyword>
<feature type="signal peptide" evidence="4">
    <location>
        <begin position="1"/>
        <end position="24"/>
    </location>
</feature>
<feature type="region of interest" description="Disordered" evidence="3">
    <location>
        <begin position="127"/>
        <end position="146"/>
    </location>
</feature>
<dbReference type="Pfam" id="PF02412">
    <property type="entry name" value="TSP_3"/>
    <property type="match status" value="3"/>
</dbReference>
<dbReference type="AlphaFoldDB" id="A0AA37V1T2"/>
<sequence>MCRQAPPALVLVLAMLLAACHDPAASGLLGPDNALSLVRGGVKPPPGGPRGDPDGDGRANSADNCPLTANADQTDTDGDGLGDACDADDDNDGVSDSSDNCPLTANPDQRDDDRNGVGDVCEFVCPEGSVPIDTDGDGVPDECVSR</sequence>
<feature type="compositionally biased region" description="Acidic residues" evidence="3">
    <location>
        <begin position="74"/>
        <end position="93"/>
    </location>
</feature>
<dbReference type="GO" id="GO:0007155">
    <property type="term" value="P:cell adhesion"/>
    <property type="evidence" value="ECO:0007669"/>
    <property type="project" value="InterPro"/>
</dbReference>
<evidence type="ECO:0000256" key="2">
    <source>
        <dbReference type="ARBA" id="ARBA00022837"/>
    </source>
</evidence>
<dbReference type="InterPro" id="IPR017897">
    <property type="entry name" value="Thrombospondin_3_rpt"/>
</dbReference>
<keyword evidence="6" id="KW-1185">Reference proteome</keyword>
<protein>
    <recommendedName>
        <fullName evidence="7">Alpha-agarase</fullName>
    </recommendedName>
</protein>
<dbReference type="RefSeq" id="WP_284351195.1">
    <property type="nucleotide sequence ID" value="NZ_BRXS01000005.1"/>
</dbReference>
<dbReference type="EMBL" id="BRXS01000005">
    <property type="protein sequence ID" value="GLC26740.1"/>
    <property type="molecule type" value="Genomic_DNA"/>
</dbReference>
<dbReference type="PANTHER" id="PTHR10199">
    <property type="entry name" value="THROMBOSPONDIN"/>
    <property type="match status" value="1"/>
</dbReference>
<evidence type="ECO:0000313" key="5">
    <source>
        <dbReference type="EMBL" id="GLC26740.1"/>
    </source>
</evidence>
<dbReference type="InterPro" id="IPR003367">
    <property type="entry name" value="Thrombospondin_3-like_rpt"/>
</dbReference>
<dbReference type="GO" id="GO:0005509">
    <property type="term" value="F:calcium ion binding"/>
    <property type="evidence" value="ECO:0007669"/>
    <property type="project" value="InterPro"/>
</dbReference>
<organism evidence="5 6">
    <name type="scientific">Roseisolibacter agri</name>
    <dbReference type="NCBI Taxonomy" id="2014610"/>
    <lineage>
        <taxon>Bacteria</taxon>
        <taxon>Pseudomonadati</taxon>
        <taxon>Gemmatimonadota</taxon>
        <taxon>Gemmatimonadia</taxon>
        <taxon>Gemmatimonadales</taxon>
        <taxon>Gemmatimonadaceae</taxon>
        <taxon>Roseisolibacter</taxon>
    </lineage>
</organism>
<dbReference type="SUPFAM" id="SSF103647">
    <property type="entry name" value="TSP type-3 repeat"/>
    <property type="match status" value="1"/>
</dbReference>
<dbReference type="PROSITE" id="PS51234">
    <property type="entry name" value="TSP3"/>
    <property type="match status" value="1"/>
</dbReference>
<accession>A0AA37V1T2</accession>
<evidence type="ECO:0000256" key="4">
    <source>
        <dbReference type="SAM" id="SignalP"/>
    </source>
</evidence>
<feature type="chain" id="PRO_5041247624" description="Alpha-agarase" evidence="4">
    <location>
        <begin position="25"/>
        <end position="146"/>
    </location>
</feature>
<reference evidence="5" key="1">
    <citation type="submission" date="2022-08" db="EMBL/GenBank/DDBJ databases">
        <title>Draft genome sequencing of Roseisolibacter agri AW1220.</title>
        <authorList>
            <person name="Tobiishi Y."/>
            <person name="Tonouchi A."/>
        </authorList>
    </citation>
    <scope>NUCLEOTIDE SEQUENCE</scope>
    <source>
        <strain evidence="5">AW1220</strain>
    </source>
</reference>
<dbReference type="Proteomes" id="UP001161325">
    <property type="component" value="Unassembled WGS sequence"/>
</dbReference>
<dbReference type="PANTHER" id="PTHR10199:SF100">
    <property type="entry name" value="THROMBOSPONDIN, ISOFORM A"/>
    <property type="match status" value="1"/>
</dbReference>
<evidence type="ECO:0008006" key="7">
    <source>
        <dbReference type="Google" id="ProtNLM"/>
    </source>
</evidence>
<evidence type="ECO:0000256" key="1">
    <source>
        <dbReference type="ARBA" id="ARBA00022729"/>
    </source>
</evidence>
<feature type="region of interest" description="Disordered" evidence="3">
    <location>
        <begin position="38"/>
        <end position="120"/>
    </location>
</feature>
<evidence type="ECO:0000256" key="3">
    <source>
        <dbReference type="SAM" id="MobiDB-lite"/>
    </source>
</evidence>
<dbReference type="PROSITE" id="PS51257">
    <property type="entry name" value="PROKAR_LIPOPROTEIN"/>
    <property type="match status" value="1"/>
</dbReference>
<dbReference type="Gene3D" id="4.10.1080.10">
    <property type="entry name" value="TSP type-3 repeat"/>
    <property type="match status" value="1"/>
</dbReference>